<accession>A0A915HJ88</accession>
<evidence type="ECO:0000313" key="1">
    <source>
        <dbReference type="Proteomes" id="UP000887565"/>
    </source>
</evidence>
<name>A0A915HJ88_ROMCU</name>
<dbReference type="AlphaFoldDB" id="A0A915HJ88"/>
<keyword evidence="1" id="KW-1185">Reference proteome</keyword>
<organism evidence="1 2">
    <name type="scientific">Romanomermis culicivorax</name>
    <name type="common">Nematode worm</name>
    <dbReference type="NCBI Taxonomy" id="13658"/>
    <lineage>
        <taxon>Eukaryota</taxon>
        <taxon>Metazoa</taxon>
        <taxon>Ecdysozoa</taxon>
        <taxon>Nematoda</taxon>
        <taxon>Enoplea</taxon>
        <taxon>Dorylaimia</taxon>
        <taxon>Mermithida</taxon>
        <taxon>Mermithoidea</taxon>
        <taxon>Mermithidae</taxon>
        <taxon>Romanomermis</taxon>
    </lineage>
</organism>
<dbReference type="WBParaSite" id="nRc.2.0.1.t01499-RA">
    <property type="protein sequence ID" value="nRc.2.0.1.t01499-RA"/>
    <property type="gene ID" value="nRc.2.0.1.g01499"/>
</dbReference>
<proteinExistence type="predicted"/>
<sequence>MKMPEMLETFNILSCKFTASTPNNLRIVSDTYRDRILREKFLLNTYKNKCTKTIKYVQHILKGQGRIFKDVWKF</sequence>
<dbReference type="Proteomes" id="UP000887565">
    <property type="component" value="Unplaced"/>
</dbReference>
<protein>
    <submittedName>
        <fullName evidence="2">Uncharacterized protein</fullName>
    </submittedName>
</protein>
<evidence type="ECO:0000313" key="2">
    <source>
        <dbReference type="WBParaSite" id="nRc.2.0.1.t01499-RA"/>
    </source>
</evidence>
<reference evidence="2" key="1">
    <citation type="submission" date="2022-11" db="UniProtKB">
        <authorList>
            <consortium name="WormBaseParasite"/>
        </authorList>
    </citation>
    <scope>IDENTIFICATION</scope>
</reference>